<protein>
    <submittedName>
        <fullName evidence="2">Putative zincin peptidase</fullName>
    </submittedName>
</protein>
<keyword evidence="3" id="KW-1185">Reference proteome</keyword>
<organism evidence="2 3">
    <name type="scientific">Psychrobacillus psychrotolerans</name>
    <dbReference type="NCBI Taxonomy" id="126156"/>
    <lineage>
        <taxon>Bacteria</taxon>
        <taxon>Bacillati</taxon>
        <taxon>Bacillota</taxon>
        <taxon>Bacilli</taxon>
        <taxon>Bacillales</taxon>
        <taxon>Bacillaceae</taxon>
        <taxon>Psychrobacillus</taxon>
    </lineage>
</organism>
<dbReference type="OrthoDB" id="9789112at2"/>
<dbReference type="AlphaFoldDB" id="A0A1I6AF49"/>
<dbReference type="Proteomes" id="UP000198734">
    <property type="component" value="Unassembled WGS sequence"/>
</dbReference>
<feature type="transmembrane region" description="Helical" evidence="1">
    <location>
        <begin position="23"/>
        <end position="41"/>
    </location>
</feature>
<dbReference type="InterPro" id="IPR021683">
    <property type="entry name" value="DUF3267"/>
</dbReference>
<dbReference type="RefSeq" id="WP_093538003.1">
    <property type="nucleotide sequence ID" value="NZ_FOXU01000007.1"/>
</dbReference>
<keyword evidence="1" id="KW-1133">Transmembrane helix</keyword>
<reference evidence="3" key="1">
    <citation type="submission" date="2016-10" db="EMBL/GenBank/DDBJ databases">
        <authorList>
            <person name="Varghese N."/>
            <person name="Submissions S."/>
        </authorList>
    </citation>
    <scope>NUCLEOTIDE SEQUENCE [LARGE SCALE GENOMIC DNA]</scope>
    <source>
        <strain evidence="3">DSM 11706</strain>
    </source>
</reference>
<keyword evidence="1" id="KW-0812">Transmembrane</keyword>
<evidence type="ECO:0000313" key="2">
    <source>
        <dbReference type="EMBL" id="SFQ67354.1"/>
    </source>
</evidence>
<feature type="transmembrane region" description="Helical" evidence="1">
    <location>
        <begin position="53"/>
        <end position="78"/>
    </location>
</feature>
<proteinExistence type="predicted"/>
<dbReference type="Pfam" id="PF11667">
    <property type="entry name" value="DUF3267"/>
    <property type="match status" value="1"/>
</dbReference>
<dbReference type="STRING" id="126156.SAMN05421670_3347"/>
<dbReference type="EMBL" id="FOXU01000007">
    <property type="protein sequence ID" value="SFQ67354.1"/>
    <property type="molecule type" value="Genomic_DNA"/>
</dbReference>
<evidence type="ECO:0000256" key="1">
    <source>
        <dbReference type="SAM" id="Phobius"/>
    </source>
</evidence>
<gene>
    <name evidence="2" type="ORF">SAMN05421670_3347</name>
</gene>
<name>A0A1I6AF49_9BACI</name>
<keyword evidence="1" id="KW-0472">Membrane</keyword>
<accession>A0A1I6AF49</accession>
<evidence type="ECO:0000313" key="3">
    <source>
        <dbReference type="Proteomes" id="UP000198734"/>
    </source>
</evidence>
<sequence length="185" mass="20927">MENNEETLAVIDINLKKVAWESIGLTVGLSITGLILFPWLTSITEITFSFWNFLWFFIGYVVLIILHECLHLVGFWLFGKAPWNSMDYGVNLKMGVAYATTTIPIPNSAMKKALLLPFWATGFLPMIFGFWIGSLSLVLLGAWLIAGAAGDFAMYKELRKYPNDLLIKDDPVKPRLYVLRKCAQN</sequence>